<dbReference type="AlphaFoldDB" id="J4KT62"/>
<dbReference type="NCBIfam" id="NF001937">
    <property type="entry name" value="PRK00714.1-4"/>
    <property type="match status" value="1"/>
</dbReference>
<dbReference type="SUPFAM" id="SSF55811">
    <property type="entry name" value="Nudix"/>
    <property type="match status" value="1"/>
</dbReference>
<keyword evidence="3 4" id="KW-0378">Hydrolase</keyword>
<accession>J4KT62</accession>
<dbReference type="GO" id="GO:0005737">
    <property type="term" value="C:cytoplasm"/>
    <property type="evidence" value="ECO:0007669"/>
    <property type="project" value="TreeGrafter"/>
</dbReference>
<evidence type="ECO:0000313" key="6">
    <source>
        <dbReference type="EMBL" id="EJP73899.1"/>
    </source>
</evidence>
<evidence type="ECO:0000256" key="2">
    <source>
        <dbReference type="ARBA" id="ARBA00001946"/>
    </source>
</evidence>
<dbReference type="GO" id="GO:0006402">
    <property type="term" value="P:mRNA catabolic process"/>
    <property type="evidence" value="ECO:0007669"/>
    <property type="project" value="TreeGrafter"/>
</dbReference>
<evidence type="ECO:0000313" key="7">
    <source>
        <dbReference type="Proteomes" id="UP000010116"/>
    </source>
</evidence>
<evidence type="ECO:0000259" key="5">
    <source>
        <dbReference type="PROSITE" id="PS51462"/>
    </source>
</evidence>
<sequence>MLKEPGYRLNVGLIIVNNAGKLLICKRKGQDAWQFPQGGIDFGEKPLETAYRELHEEVGIDRSSVKLLSENINWEKYDIPLDRRRTHFLSKRFKGQKQKWFLFKLIDNVDISFKNDPAEEFDDYRWASYWEPLELIISFKKTVYHNVLKFFEPIYKETFNNGN</sequence>
<dbReference type="PANTHER" id="PTHR23114">
    <property type="entry name" value="M7GPPPN-MRNA HYDROLASE"/>
    <property type="match status" value="1"/>
</dbReference>
<comment type="cofactor">
    <cofactor evidence="4">
        <name>a divalent metal cation</name>
        <dbReference type="ChEBI" id="CHEBI:60240"/>
    </cofactor>
</comment>
<dbReference type="InterPro" id="IPR020084">
    <property type="entry name" value="NUDIX_hydrolase_CS"/>
</dbReference>
<comment type="function">
    <text evidence="4">Accelerates the degradation of transcripts by removing pyrophosphate from the 5'-end of triphosphorylated RNA, leading to a more labile monophosphorylated state that can stimulate subsequent ribonuclease cleavage.</text>
</comment>
<dbReference type="InterPro" id="IPR020476">
    <property type="entry name" value="Nudix_hydrolase"/>
</dbReference>
<dbReference type="HAMAP" id="MF_00298">
    <property type="entry name" value="Nudix_RppH"/>
    <property type="match status" value="1"/>
</dbReference>
<dbReference type="GO" id="GO:0034353">
    <property type="term" value="F:mRNA 5'-diphosphatase activity"/>
    <property type="evidence" value="ECO:0007669"/>
    <property type="project" value="TreeGrafter"/>
</dbReference>
<name>J4KT62_9GAMM</name>
<dbReference type="InterPro" id="IPR015797">
    <property type="entry name" value="NUDIX_hydrolase-like_dom_sf"/>
</dbReference>
<dbReference type="PANTHER" id="PTHR23114:SF17">
    <property type="entry name" value="M7GPPPN-MRNA HYDROLASE"/>
    <property type="match status" value="1"/>
</dbReference>
<evidence type="ECO:0000256" key="4">
    <source>
        <dbReference type="HAMAP-Rule" id="MF_00298"/>
    </source>
</evidence>
<protein>
    <recommendedName>
        <fullName evidence="4">RNA pyrophosphohydrolase</fullName>
        <ecNumber evidence="4">3.6.1.-</ecNumber>
    </recommendedName>
    <alternativeName>
        <fullName evidence="4">(Di)nucleoside polyphosphate hydrolase</fullName>
    </alternativeName>
</protein>
<dbReference type="NCBIfam" id="NF001938">
    <property type="entry name" value="PRK00714.1-5"/>
    <property type="match status" value="1"/>
</dbReference>
<dbReference type="CDD" id="cd03671">
    <property type="entry name" value="NUDIX_Ap4A_hydrolase_plant_like"/>
    <property type="match status" value="1"/>
</dbReference>
<gene>
    <name evidence="4" type="primary">rppH</name>
    <name evidence="4" type="synonym">nudH</name>
    <name evidence="6" type="ORF">NT02SARS_0497</name>
</gene>
<evidence type="ECO:0000256" key="1">
    <source>
        <dbReference type="ARBA" id="ARBA00001936"/>
    </source>
</evidence>
<dbReference type="EC" id="3.6.1.-" evidence="4"/>
<feature type="domain" description="Nudix hydrolase" evidence="5">
    <location>
        <begin position="6"/>
        <end position="149"/>
    </location>
</feature>
<comment type="similarity">
    <text evidence="4">Belongs to the Nudix hydrolase family. RppH subfamily.</text>
</comment>
<dbReference type="Gene3D" id="3.90.79.10">
    <property type="entry name" value="Nucleoside Triphosphate Pyrophosphohydrolase"/>
    <property type="match status" value="1"/>
</dbReference>
<evidence type="ECO:0000256" key="3">
    <source>
        <dbReference type="ARBA" id="ARBA00022801"/>
    </source>
</evidence>
<dbReference type="PRINTS" id="PR00502">
    <property type="entry name" value="NUDIXFAMILY"/>
</dbReference>
<reference evidence="6 7" key="1">
    <citation type="journal article" date="2012" name="ISME J.">
        <title>Genomic insights to SAR86, an abundant and uncultivated marine bacterial lineage.</title>
        <authorList>
            <person name="Dupont C.L."/>
            <person name="Rusch D.B."/>
            <person name="Yooseph S."/>
            <person name="Lombardo M.J."/>
            <person name="Richter R.A."/>
            <person name="Valas R."/>
            <person name="Novotny M."/>
            <person name="Yee-Greenbaum J."/>
            <person name="Selengut J.D."/>
            <person name="Haft D.H."/>
            <person name="Halpern A.L."/>
            <person name="Lasken R.S."/>
            <person name="Nealson K."/>
            <person name="Friedman R."/>
            <person name="Venter J.C."/>
        </authorList>
    </citation>
    <scope>NUCLEOTIDE SEQUENCE [LARGE SCALE GENOMIC DNA]</scope>
</reference>
<comment type="cofactor">
    <cofactor evidence="2">
        <name>Mg(2+)</name>
        <dbReference type="ChEBI" id="CHEBI:18420"/>
    </cofactor>
</comment>
<feature type="short sequence motif" description="Nudix box" evidence="4">
    <location>
        <begin position="38"/>
        <end position="59"/>
    </location>
</feature>
<dbReference type="InterPro" id="IPR000086">
    <property type="entry name" value="NUDIX_hydrolase_dom"/>
</dbReference>
<dbReference type="EMBL" id="JH611164">
    <property type="protein sequence ID" value="EJP73899.1"/>
    <property type="molecule type" value="Genomic_DNA"/>
</dbReference>
<dbReference type="Pfam" id="PF00293">
    <property type="entry name" value="NUDIX"/>
    <property type="match status" value="1"/>
</dbReference>
<comment type="cofactor">
    <cofactor evidence="1">
        <name>Mn(2+)</name>
        <dbReference type="ChEBI" id="CHEBI:29035"/>
    </cofactor>
</comment>
<dbReference type="PROSITE" id="PS51462">
    <property type="entry name" value="NUDIX"/>
    <property type="match status" value="1"/>
</dbReference>
<dbReference type="InterPro" id="IPR022927">
    <property type="entry name" value="RppH"/>
</dbReference>
<organism evidence="6 7">
    <name type="scientific">SAR86 cluster bacterium SAR86B</name>
    <dbReference type="NCBI Taxonomy" id="1123867"/>
    <lineage>
        <taxon>Bacteria</taxon>
        <taxon>Pseudomonadati</taxon>
        <taxon>Pseudomonadota</taxon>
        <taxon>Gammaproteobacteria</taxon>
        <taxon>SAR86 cluster</taxon>
    </lineage>
</organism>
<proteinExistence type="inferred from homology"/>
<dbReference type="Proteomes" id="UP000010116">
    <property type="component" value="Unassembled WGS sequence"/>
</dbReference>
<dbReference type="PROSITE" id="PS00893">
    <property type="entry name" value="NUDIX_BOX"/>
    <property type="match status" value="1"/>
</dbReference>
<dbReference type="HOGENOM" id="CLU_087195_3_1_6"/>